<dbReference type="Proteomes" id="UP000548423">
    <property type="component" value="Unassembled WGS sequence"/>
</dbReference>
<dbReference type="EMBL" id="JACCBX010000015">
    <property type="protein sequence ID" value="NYE08726.1"/>
    <property type="molecule type" value="Genomic_DNA"/>
</dbReference>
<gene>
    <name evidence="1" type="ORF">F4694_005575</name>
</gene>
<evidence type="ECO:0000313" key="2">
    <source>
        <dbReference type="Proteomes" id="UP000548423"/>
    </source>
</evidence>
<name>A0A852TM00_9BACI</name>
<organism evidence="1 2">
    <name type="scientific">Neobacillus niacini</name>
    <dbReference type="NCBI Taxonomy" id="86668"/>
    <lineage>
        <taxon>Bacteria</taxon>
        <taxon>Bacillati</taxon>
        <taxon>Bacillota</taxon>
        <taxon>Bacilli</taxon>
        <taxon>Bacillales</taxon>
        <taxon>Bacillaceae</taxon>
        <taxon>Neobacillus</taxon>
    </lineage>
</organism>
<proteinExistence type="predicted"/>
<reference evidence="2" key="2">
    <citation type="submission" date="2020-08" db="EMBL/GenBank/DDBJ databases">
        <title>The Agave Microbiome: Exploring the role of microbial communities in plant adaptations to desert environments.</title>
        <authorList>
            <person name="Partida-Martinez L.P."/>
        </authorList>
    </citation>
    <scope>NUCLEOTIDE SEQUENCE [LARGE SCALE GENOMIC DNA]</scope>
    <source>
        <strain evidence="2">AT2.8</strain>
    </source>
</reference>
<reference evidence="2" key="1">
    <citation type="submission" date="2020-07" db="EMBL/GenBank/DDBJ databases">
        <authorList>
            <person name="Partida-Martinez L."/>
            <person name="Huntemann M."/>
            <person name="Clum A."/>
            <person name="Wang J."/>
            <person name="Palaniappan K."/>
            <person name="Ritter S."/>
            <person name="Chen I.-M."/>
            <person name="Stamatis D."/>
            <person name="Reddy T."/>
            <person name="O'Malley R."/>
            <person name="Daum C."/>
            <person name="Shapiro N."/>
            <person name="Ivanova N."/>
            <person name="Kyrpides N."/>
            <person name="Woyke T."/>
        </authorList>
    </citation>
    <scope>NUCLEOTIDE SEQUENCE [LARGE SCALE GENOMIC DNA]</scope>
    <source>
        <strain evidence="2">AT2.8</strain>
    </source>
</reference>
<dbReference type="AlphaFoldDB" id="A0A852TM00"/>
<accession>A0A852TM00</accession>
<comment type="caution">
    <text evidence="1">The sequence shown here is derived from an EMBL/GenBank/DDBJ whole genome shotgun (WGS) entry which is preliminary data.</text>
</comment>
<evidence type="ECO:0000313" key="1">
    <source>
        <dbReference type="EMBL" id="NYE08726.1"/>
    </source>
</evidence>
<protein>
    <submittedName>
        <fullName evidence="1">Uncharacterized protein</fullName>
    </submittedName>
</protein>
<sequence length="114" mass="13535">MNAAVLWEKLRERALQSEFEIHTVPQNKSVPLWFLVGVKERSLIIKKAKNHTPSVKISMDRMITFKDFEYVYRYYDRWQKGETNSRQEASKKSQNTAYIFALIDEALKVRVDVH</sequence>